<name>U5HGB4_USTV1</name>
<evidence type="ECO:0000313" key="2">
    <source>
        <dbReference type="EMBL" id="KDE03409.1"/>
    </source>
</evidence>
<gene>
    <name evidence="2" type="ORF">MVLG_06125</name>
</gene>
<reference evidence="3" key="4">
    <citation type="submission" date="2015-06" db="UniProtKB">
        <authorList>
            <consortium name="EnsemblFungi"/>
        </authorList>
    </citation>
    <scope>IDENTIFICATION</scope>
</reference>
<feature type="compositionally biased region" description="Low complexity" evidence="1">
    <location>
        <begin position="204"/>
        <end position="217"/>
    </location>
</feature>
<reference evidence="2" key="2">
    <citation type="submission" date="2010-11" db="EMBL/GenBank/DDBJ databases">
        <authorList>
            <consortium name="The Broad Institute Genome Sequencing Platform"/>
            <person name="Earl A."/>
            <person name="Ward D."/>
            <person name="Feldgarden M."/>
            <person name="Gevers D."/>
            <person name="Butler R."/>
            <person name="Young S.K."/>
            <person name="Zeng Q."/>
            <person name="Gargeya S."/>
            <person name="Fitzgerald M."/>
            <person name="Haas B."/>
            <person name="Abouelleil A."/>
            <person name="Alvarado L."/>
            <person name="Arachchi H.M."/>
            <person name="Berlin A."/>
            <person name="Brown A."/>
            <person name="Chapman S.B."/>
            <person name="Chen Z."/>
            <person name="Dunbar C."/>
            <person name="Freedman E."/>
            <person name="Gearin G."/>
            <person name="Gellesch M."/>
            <person name="Goldberg J."/>
            <person name="Griggs A."/>
            <person name="Gujja S."/>
            <person name="Heilman E."/>
            <person name="Heiman D."/>
            <person name="Howarth C."/>
            <person name="Larson L."/>
            <person name="Lui A."/>
            <person name="MacDonald P.J.P."/>
            <person name="Mehta T."/>
            <person name="Montmayeur A."/>
            <person name="Murphy C."/>
            <person name="Neiman D."/>
            <person name="Pearson M."/>
            <person name="Priest M."/>
            <person name="Roberts A."/>
            <person name="Saif S."/>
            <person name="Shea T."/>
            <person name="Shenoy N."/>
            <person name="Sisk P."/>
            <person name="Stolte C."/>
            <person name="Sykes S."/>
            <person name="White J."/>
            <person name="Yandava C."/>
            <person name="Wortman J."/>
            <person name="Nusbaum C."/>
            <person name="Birren B."/>
        </authorList>
    </citation>
    <scope>NUCLEOTIDE SEQUENCE</scope>
    <source>
        <strain evidence="2">P1A1 Lamole</strain>
    </source>
</reference>
<accession>U5HGB4</accession>
<dbReference type="Proteomes" id="UP000017200">
    <property type="component" value="Unassembled WGS sequence"/>
</dbReference>
<dbReference type="HOGENOM" id="CLU_931254_0_0_1"/>
<dbReference type="EMBL" id="GL541741">
    <property type="protein sequence ID" value="KDE03409.1"/>
    <property type="molecule type" value="Genomic_DNA"/>
</dbReference>
<evidence type="ECO:0000313" key="4">
    <source>
        <dbReference type="Proteomes" id="UP000017200"/>
    </source>
</evidence>
<evidence type="ECO:0000256" key="1">
    <source>
        <dbReference type="SAM" id="MobiDB-lite"/>
    </source>
</evidence>
<reference evidence="4" key="1">
    <citation type="submission" date="2010-11" db="EMBL/GenBank/DDBJ databases">
        <title>The genome sequence of Microbotryum violaceum strain p1A1 Lamole.</title>
        <authorList>
            <person name="Cuomo C."/>
            <person name="Perlin M."/>
            <person name="Young S.K."/>
            <person name="Zeng Q."/>
            <person name="Gargeya S."/>
            <person name="Alvarado L."/>
            <person name="Berlin A."/>
            <person name="Chapman S.B."/>
            <person name="Chen Z."/>
            <person name="Freedman E."/>
            <person name="Gellesch M."/>
            <person name="Goldberg J."/>
            <person name="Griggs A."/>
            <person name="Gujja S."/>
            <person name="Heilman E."/>
            <person name="Heiman D."/>
            <person name="Howarth C."/>
            <person name="Mehta T."/>
            <person name="Neiman D."/>
            <person name="Pearson M."/>
            <person name="Roberts A."/>
            <person name="Saif S."/>
            <person name="Shea T."/>
            <person name="Shenoy N."/>
            <person name="Sisk P."/>
            <person name="Stolte C."/>
            <person name="Sykes S."/>
            <person name="White J."/>
            <person name="Yandava C."/>
            <person name="Haas B."/>
            <person name="Nusbaum C."/>
            <person name="Birren B."/>
        </authorList>
    </citation>
    <scope>NUCLEOTIDE SEQUENCE [LARGE SCALE GENOMIC DNA]</scope>
    <source>
        <strain evidence="4">p1A1 Lamole</strain>
    </source>
</reference>
<proteinExistence type="predicted"/>
<organism evidence="2">
    <name type="scientific">Microbotryum lychnidis-dioicae (strain p1A1 Lamole / MvSl-1064)</name>
    <name type="common">Anther smut fungus</name>
    <dbReference type="NCBI Taxonomy" id="683840"/>
    <lineage>
        <taxon>Eukaryota</taxon>
        <taxon>Fungi</taxon>
        <taxon>Dikarya</taxon>
        <taxon>Basidiomycota</taxon>
        <taxon>Pucciniomycotina</taxon>
        <taxon>Microbotryomycetes</taxon>
        <taxon>Microbotryales</taxon>
        <taxon>Microbotryaceae</taxon>
        <taxon>Microbotryum</taxon>
    </lineage>
</organism>
<feature type="compositionally biased region" description="Low complexity" evidence="1">
    <location>
        <begin position="241"/>
        <end position="264"/>
    </location>
</feature>
<dbReference type="EnsemblFungi" id="MVLG_06125T0">
    <property type="protein sequence ID" value="MVLG_06125T0"/>
    <property type="gene ID" value="MVLG_06125"/>
</dbReference>
<feature type="region of interest" description="Disordered" evidence="1">
    <location>
        <begin position="204"/>
        <end position="299"/>
    </location>
</feature>
<reference evidence="2 4" key="3">
    <citation type="journal article" date="2015" name="BMC Genomics">
        <title>Sex and parasites: genomic and transcriptomic analysis of Microbotryum lychnidis-dioicae, the biotrophic and plant-castrating anther smut fungus.</title>
        <authorList>
            <person name="Perlin M.H."/>
            <person name="Amselem J."/>
            <person name="Fontanillas E."/>
            <person name="Toh S.S."/>
            <person name="Chen Z."/>
            <person name="Goldberg J."/>
            <person name="Duplessis S."/>
            <person name="Henrissat B."/>
            <person name="Young S."/>
            <person name="Zeng Q."/>
            <person name="Aguileta G."/>
            <person name="Petit E."/>
            <person name="Badouin H."/>
            <person name="Andrews J."/>
            <person name="Razeeq D."/>
            <person name="Gabaldon T."/>
            <person name="Quesneville H."/>
            <person name="Giraud T."/>
            <person name="Hood M.E."/>
            <person name="Schultz D.J."/>
            <person name="Cuomo C.A."/>
        </authorList>
    </citation>
    <scope>NUCLEOTIDE SEQUENCE [LARGE SCALE GENOMIC DNA]</scope>
    <source>
        <strain evidence="4">p1A1 Lamole</strain>
        <strain evidence="2">P1A1 Lamole</strain>
    </source>
</reference>
<dbReference type="EMBL" id="AEIJ01000683">
    <property type="status" value="NOT_ANNOTATED_CDS"/>
    <property type="molecule type" value="Genomic_DNA"/>
</dbReference>
<protein>
    <submittedName>
        <fullName evidence="2 3">Uncharacterized protein</fullName>
    </submittedName>
</protein>
<dbReference type="InParanoid" id="U5HGB4"/>
<sequence length="299" mass="32254">MRFTQFSRAHGLVGLEDERGILINRAGSLTVVASKVSFRAKGGVVPPLGLLWAAERRHLAPTTTGEIDQALREQPGRDPIKSLSNRENAVASFDKEPIQFNDALWLIRAFVNDYLGSDGGVVYTSPIDDPAVPDDVQGRSIASLFPYFLQYRGLISHPWAEYLLSWCDDLGTHGKDFAANIALFRDVTTKRDYRNLKGTAITIQPITPTSTSSAPSTSPIPPLRGSGVEVDPSTLEPRPVASSPSRSPRSSARSSTPTASSSTSLPTGVAGPVPSTLSALGRRTRARVVESEEKEEEEA</sequence>
<dbReference type="AlphaFoldDB" id="U5HGB4"/>
<evidence type="ECO:0000313" key="3">
    <source>
        <dbReference type="EnsemblFungi" id="MVLG_06125T0"/>
    </source>
</evidence>
<keyword evidence="4" id="KW-1185">Reference proteome</keyword>